<evidence type="ECO:0000259" key="1">
    <source>
        <dbReference type="Pfam" id="PF07045"/>
    </source>
</evidence>
<dbReference type="PANTHER" id="PTHR40257:SF1">
    <property type="entry name" value="DUF1330 DOMAIN-CONTAINING PROTEIN"/>
    <property type="match status" value="1"/>
</dbReference>
<name>A0A4D7B5W9_9HYPH</name>
<feature type="domain" description="DUF1330" evidence="1">
    <location>
        <begin position="47"/>
        <end position="122"/>
    </location>
</feature>
<evidence type="ECO:0000313" key="2">
    <source>
        <dbReference type="EMBL" id="QCI66525.1"/>
    </source>
</evidence>
<dbReference type="Proteomes" id="UP000298781">
    <property type="component" value="Chromosome"/>
</dbReference>
<proteinExistence type="predicted"/>
<dbReference type="EMBL" id="CP039690">
    <property type="protein sequence ID" value="QCI66525.1"/>
    <property type="molecule type" value="Genomic_DNA"/>
</dbReference>
<reference evidence="2 3" key="1">
    <citation type="submission" date="2019-04" db="EMBL/GenBank/DDBJ databases">
        <title>Phreatobacter aquaticus sp. nov.</title>
        <authorList>
            <person name="Choi A."/>
        </authorList>
    </citation>
    <scope>NUCLEOTIDE SEQUENCE [LARGE SCALE GENOMIC DNA]</scope>
    <source>
        <strain evidence="2 3">KCTC 52518</strain>
    </source>
</reference>
<dbReference type="SUPFAM" id="SSF54909">
    <property type="entry name" value="Dimeric alpha+beta barrel"/>
    <property type="match status" value="1"/>
</dbReference>
<dbReference type="Pfam" id="PF07045">
    <property type="entry name" value="DUF1330"/>
    <property type="match status" value="1"/>
</dbReference>
<gene>
    <name evidence="2" type="ORF">E8M01_21210</name>
</gene>
<evidence type="ECO:0000313" key="3">
    <source>
        <dbReference type="Proteomes" id="UP000298781"/>
    </source>
</evidence>
<dbReference type="KEGG" id="pstg:E8M01_21210"/>
<dbReference type="AlphaFoldDB" id="A0A4D7B5W9"/>
<organism evidence="2 3">
    <name type="scientific">Phreatobacter stygius</name>
    <dbReference type="NCBI Taxonomy" id="1940610"/>
    <lineage>
        <taxon>Bacteria</taxon>
        <taxon>Pseudomonadati</taxon>
        <taxon>Pseudomonadota</taxon>
        <taxon>Alphaproteobacteria</taxon>
        <taxon>Hyphomicrobiales</taxon>
        <taxon>Phreatobacteraceae</taxon>
        <taxon>Phreatobacter</taxon>
    </lineage>
</organism>
<dbReference type="InterPro" id="IPR010753">
    <property type="entry name" value="DUF1330"/>
</dbReference>
<keyword evidence="3" id="KW-1185">Reference proteome</keyword>
<dbReference type="RefSeq" id="WP_136961968.1">
    <property type="nucleotide sequence ID" value="NZ_CP039690.1"/>
</dbReference>
<sequence length="141" mass="16187">MTGFVDPTRERFQLFKDLPRDQPVHMLNLVRLRAEAAYPDGRRATGLEAYRAYGRDSGPVFRRLGGRQVWIGRPDLTLIGPDHERWDIAFIAQYPSGAAFIEMLRDPVYRQAVLHRQAAVEDSRLIRMHPGEPGEEFGEVK</sequence>
<dbReference type="Gene3D" id="3.30.70.100">
    <property type="match status" value="1"/>
</dbReference>
<dbReference type="OrthoDB" id="8909581at2"/>
<accession>A0A4D7B5W9</accession>
<protein>
    <submittedName>
        <fullName evidence="2">DUF1330 domain-containing protein</fullName>
    </submittedName>
</protein>
<dbReference type="InterPro" id="IPR011008">
    <property type="entry name" value="Dimeric_a/b-barrel"/>
</dbReference>
<dbReference type="PANTHER" id="PTHR40257">
    <property type="match status" value="1"/>
</dbReference>